<name>A0A951P9G5_9CYAN</name>
<dbReference type="InterPro" id="IPR003715">
    <property type="entry name" value="Poly_export_N"/>
</dbReference>
<dbReference type="Pfam" id="PF02563">
    <property type="entry name" value="Poly_export"/>
    <property type="match status" value="1"/>
</dbReference>
<feature type="domain" description="Soluble ligand binding" evidence="4">
    <location>
        <begin position="249"/>
        <end position="300"/>
    </location>
</feature>
<sequence>MANFLLNPLSLQPVLLSVCLLAQLQAVAFAQSAPVAPSAPAPATASLSLDSTVPQGYRLGSGDQIQITVFGYEEYTDTQTVLPDGTISLPLLGSVITAGLTPDQLSQTLKLKLDPLLVDPMVTVSLLGLRSVKVNVAGAVQRPGPIEFSSERQPDSDTDTAPVIASALIKAGGVTRDADIRRVTLKRALPNGEVTESTINLWESISNGSVTRDFVLQDGDSLFVPQLAAGNQLDQRLLSRSRFAPETVRVRVVGEVKQPGEVQVPPASSVSSAVAIAGGPTTDAKLSQVVYVRMNDTGQMERQVVDLRNLTDSYQIQEGDVVIVPKQGIASVLDFAARLVAPLGLLFGFPGL</sequence>
<evidence type="ECO:0000313" key="6">
    <source>
        <dbReference type="Proteomes" id="UP000707356"/>
    </source>
</evidence>
<dbReference type="InterPro" id="IPR019554">
    <property type="entry name" value="Soluble_ligand-bd"/>
</dbReference>
<dbReference type="PANTHER" id="PTHR33619:SF3">
    <property type="entry name" value="POLYSACCHARIDE EXPORT PROTEIN GFCE-RELATED"/>
    <property type="match status" value="1"/>
</dbReference>
<keyword evidence="1 2" id="KW-0732">Signal</keyword>
<organism evidence="5 6">
    <name type="scientific">Pegethrix bostrychoides GSE-TBD4-15B</name>
    <dbReference type="NCBI Taxonomy" id="2839662"/>
    <lineage>
        <taxon>Bacteria</taxon>
        <taxon>Bacillati</taxon>
        <taxon>Cyanobacteriota</taxon>
        <taxon>Cyanophyceae</taxon>
        <taxon>Oculatellales</taxon>
        <taxon>Oculatellaceae</taxon>
        <taxon>Pegethrix</taxon>
    </lineage>
</organism>
<protein>
    <submittedName>
        <fullName evidence="5">Polysaccharide export protein</fullName>
    </submittedName>
</protein>
<evidence type="ECO:0000256" key="2">
    <source>
        <dbReference type="SAM" id="SignalP"/>
    </source>
</evidence>
<evidence type="ECO:0000313" key="5">
    <source>
        <dbReference type="EMBL" id="MBW4465025.1"/>
    </source>
</evidence>
<proteinExistence type="predicted"/>
<comment type="caution">
    <text evidence="5">The sequence shown here is derived from an EMBL/GenBank/DDBJ whole genome shotgun (WGS) entry which is preliminary data.</text>
</comment>
<dbReference type="Gene3D" id="3.30.1950.10">
    <property type="entry name" value="wza like domain"/>
    <property type="match status" value="1"/>
</dbReference>
<evidence type="ECO:0000259" key="4">
    <source>
        <dbReference type="Pfam" id="PF10531"/>
    </source>
</evidence>
<dbReference type="AlphaFoldDB" id="A0A951P9G5"/>
<dbReference type="InterPro" id="IPR049712">
    <property type="entry name" value="Poly_export"/>
</dbReference>
<gene>
    <name evidence="5" type="ORF">KME07_06235</name>
</gene>
<dbReference type="Proteomes" id="UP000707356">
    <property type="component" value="Unassembled WGS sequence"/>
</dbReference>
<dbReference type="GO" id="GO:0015159">
    <property type="term" value="F:polysaccharide transmembrane transporter activity"/>
    <property type="evidence" value="ECO:0007669"/>
    <property type="project" value="InterPro"/>
</dbReference>
<evidence type="ECO:0000256" key="1">
    <source>
        <dbReference type="ARBA" id="ARBA00022729"/>
    </source>
</evidence>
<reference evidence="5" key="2">
    <citation type="journal article" date="2022" name="Microbiol. Resour. Announc.">
        <title>Metagenome Sequencing to Explore Phylogenomics of Terrestrial Cyanobacteria.</title>
        <authorList>
            <person name="Ward R.D."/>
            <person name="Stajich J.E."/>
            <person name="Johansen J.R."/>
            <person name="Huntemann M."/>
            <person name="Clum A."/>
            <person name="Foster B."/>
            <person name="Foster B."/>
            <person name="Roux S."/>
            <person name="Palaniappan K."/>
            <person name="Varghese N."/>
            <person name="Mukherjee S."/>
            <person name="Reddy T.B.K."/>
            <person name="Daum C."/>
            <person name="Copeland A."/>
            <person name="Chen I.A."/>
            <person name="Ivanova N.N."/>
            <person name="Kyrpides N.C."/>
            <person name="Shapiro N."/>
            <person name="Eloe-Fadrosh E.A."/>
            <person name="Pietrasiak N."/>
        </authorList>
    </citation>
    <scope>NUCLEOTIDE SEQUENCE</scope>
    <source>
        <strain evidence="5">GSE-TBD4-15B</strain>
    </source>
</reference>
<dbReference type="Pfam" id="PF10531">
    <property type="entry name" value="SLBB"/>
    <property type="match status" value="1"/>
</dbReference>
<feature type="chain" id="PRO_5037453096" evidence="2">
    <location>
        <begin position="31"/>
        <end position="352"/>
    </location>
</feature>
<evidence type="ECO:0000259" key="3">
    <source>
        <dbReference type="Pfam" id="PF02563"/>
    </source>
</evidence>
<reference evidence="5" key="1">
    <citation type="submission" date="2021-05" db="EMBL/GenBank/DDBJ databases">
        <authorList>
            <person name="Pietrasiak N."/>
            <person name="Ward R."/>
            <person name="Stajich J.E."/>
            <person name="Kurbessoian T."/>
        </authorList>
    </citation>
    <scope>NUCLEOTIDE SEQUENCE</scope>
    <source>
        <strain evidence="5">GSE-TBD4-15B</strain>
    </source>
</reference>
<feature type="signal peptide" evidence="2">
    <location>
        <begin position="1"/>
        <end position="30"/>
    </location>
</feature>
<dbReference type="PANTHER" id="PTHR33619">
    <property type="entry name" value="POLYSACCHARIDE EXPORT PROTEIN GFCE-RELATED"/>
    <property type="match status" value="1"/>
</dbReference>
<feature type="domain" description="Polysaccharide export protein N-terminal" evidence="3">
    <location>
        <begin position="53"/>
        <end position="126"/>
    </location>
</feature>
<accession>A0A951P9G5</accession>
<dbReference type="EMBL" id="JAHHHV010000028">
    <property type="protein sequence ID" value="MBW4465025.1"/>
    <property type="molecule type" value="Genomic_DNA"/>
</dbReference>
<dbReference type="Gene3D" id="3.10.560.10">
    <property type="entry name" value="Outer membrane lipoprotein wza domain like"/>
    <property type="match status" value="2"/>
</dbReference>